<evidence type="ECO:0000256" key="2">
    <source>
        <dbReference type="SAM" id="SignalP"/>
    </source>
</evidence>
<dbReference type="InterPro" id="IPR059180">
    <property type="entry name" value="3D_YorM"/>
</dbReference>
<dbReference type="GO" id="GO:0019867">
    <property type="term" value="C:outer membrane"/>
    <property type="evidence" value="ECO:0007669"/>
    <property type="project" value="InterPro"/>
</dbReference>
<comment type="caution">
    <text evidence="4">The sequence shown here is derived from an EMBL/GenBank/DDBJ whole genome shotgun (WGS) entry which is preliminary data.</text>
</comment>
<reference evidence="4 5" key="1">
    <citation type="submission" date="2019-03" db="EMBL/GenBank/DDBJ databases">
        <title>Genomic Encyclopedia of Type Strains, Phase IV (KMG-IV): sequencing the most valuable type-strain genomes for metagenomic binning, comparative biology and taxonomic classification.</title>
        <authorList>
            <person name="Goeker M."/>
        </authorList>
    </citation>
    <scope>NUCLEOTIDE SEQUENCE [LARGE SCALE GENOMIC DNA]</scope>
    <source>
        <strain evidence="4 5">DSM 15969</strain>
    </source>
</reference>
<dbReference type="InterPro" id="IPR036908">
    <property type="entry name" value="RlpA-like_sf"/>
</dbReference>
<dbReference type="CDD" id="cd14667">
    <property type="entry name" value="3D_containing_proteins"/>
    <property type="match status" value="1"/>
</dbReference>
<dbReference type="GO" id="GO:0004553">
    <property type="term" value="F:hydrolase activity, hydrolyzing O-glycosyl compounds"/>
    <property type="evidence" value="ECO:0007669"/>
    <property type="project" value="InterPro"/>
</dbReference>
<feature type="domain" description="3D" evidence="3">
    <location>
        <begin position="68"/>
        <end position="132"/>
    </location>
</feature>
<dbReference type="SUPFAM" id="SSF50685">
    <property type="entry name" value="Barwin-like endoglucanases"/>
    <property type="match status" value="1"/>
</dbReference>
<evidence type="ECO:0000313" key="4">
    <source>
        <dbReference type="EMBL" id="TCL31800.1"/>
    </source>
</evidence>
<dbReference type="RefSeq" id="WP_132083684.1">
    <property type="nucleotide sequence ID" value="NZ_SLUI01000026.1"/>
</dbReference>
<evidence type="ECO:0000313" key="5">
    <source>
        <dbReference type="Proteomes" id="UP000295063"/>
    </source>
</evidence>
<proteinExistence type="predicted"/>
<protein>
    <submittedName>
        <fullName evidence="4">3D (Asp-Asp-Asp) domain-containing protein</fullName>
    </submittedName>
</protein>
<dbReference type="Proteomes" id="UP000295063">
    <property type="component" value="Unassembled WGS sequence"/>
</dbReference>
<dbReference type="PANTHER" id="PTHR39160">
    <property type="entry name" value="CELL WALL-BINDING PROTEIN YOCH"/>
    <property type="match status" value="1"/>
</dbReference>
<feature type="signal peptide" evidence="2">
    <location>
        <begin position="1"/>
        <end position="25"/>
    </location>
</feature>
<feature type="chain" id="PRO_5020866988" evidence="2">
    <location>
        <begin position="26"/>
        <end position="132"/>
    </location>
</feature>
<keyword evidence="1 2" id="KW-0732">Signal</keyword>
<sequence length="132" mass="13910">MNKLFLTLGLLVIAGAIVFSSKAFAAAAEHPVKSEAIEMVATAYAPGAHDNGKWGDLTHMGTKVRPGVIAVDPKLIPLGSRVYIEFADGHGAYATAEDTGGAIKGNRIDIAMSTVSEAYDFGMQKAKVYILK</sequence>
<dbReference type="PANTHER" id="PTHR39160:SF4">
    <property type="entry name" value="RESUSCITATION-PROMOTING FACTOR RPFB"/>
    <property type="match status" value="1"/>
</dbReference>
<evidence type="ECO:0000256" key="1">
    <source>
        <dbReference type="ARBA" id="ARBA00022729"/>
    </source>
</evidence>
<gene>
    <name evidence="4" type="ORF">EV210_12611</name>
</gene>
<dbReference type="InterPro" id="IPR010611">
    <property type="entry name" value="3D_dom"/>
</dbReference>
<evidence type="ECO:0000259" key="3">
    <source>
        <dbReference type="Pfam" id="PF06725"/>
    </source>
</evidence>
<dbReference type="AlphaFoldDB" id="A0A4R1PME4"/>
<name>A0A4R1PME4_9FIRM</name>
<accession>A0A4R1PME4</accession>
<dbReference type="OrthoDB" id="9798935at2"/>
<organism evidence="4 5">
    <name type="scientific">Anaerospora hongkongensis</name>
    <dbReference type="NCBI Taxonomy" id="244830"/>
    <lineage>
        <taxon>Bacteria</taxon>
        <taxon>Bacillati</taxon>
        <taxon>Bacillota</taxon>
        <taxon>Negativicutes</taxon>
        <taxon>Selenomonadales</taxon>
        <taxon>Sporomusaceae</taxon>
        <taxon>Anaerospora</taxon>
    </lineage>
</organism>
<dbReference type="Pfam" id="PF06725">
    <property type="entry name" value="3D"/>
    <property type="match status" value="1"/>
</dbReference>
<dbReference type="Gene3D" id="2.40.40.10">
    <property type="entry name" value="RlpA-like domain"/>
    <property type="match status" value="1"/>
</dbReference>
<keyword evidence="5" id="KW-1185">Reference proteome</keyword>
<dbReference type="GO" id="GO:0009254">
    <property type="term" value="P:peptidoglycan turnover"/>
    <property type="evidence" value="ECO:0007669"/>
    <property type="project" value="InterPro"/>
</dbReference>
<dbReference type="InterPro" id="IPR051933">
    <property type="entry name" value="Resuscitation_pf_RpfB"/>
</dbReference>
<dbReference type="EMBL" id="SLUI01000026">
    <property type="protein sequence ID" value="TCL31800.1"/>
    <property type="molecule type" value="Genomic_DNA"/>
</dbReference>